<feature type="compositionally biased region" description="Polar residues" evidence="1">
    <location>
        <begin position="138"/>
        <end position="147"/>
    </location>
</feature>
<feature type="compositionally biased region" description="Basic and acidic residues" evidence="1">
    <location>
        <begin position="82"/>
        <end position="105"/>
    </location>
</feature>
<accession>A0A9Q9DWN2</accession>
<organism evidence="2 3">
    <name type="scientific">Curvularia clavata</name>
    <dbReference type="NCBI Taxonomy" id="95742"/>
    <lineage>
        <taxon>Eukaryota</taxon>
        <taxon>Fungi</taxon>
        <taxon>Dikarya</taxon>
        <taxon>Ascomycota</taxon>
        <taxon>Pezizomycotina</taxon>
        <taxon>Dothideomycetes</taxon>
        <taxon>Pleosporomycetidae</taxon>
        <taxon>Pleosporales</taxon>
        <taxon>Pleosporineae</taxon>
        <taxon>Pleosporaceae</taxon>
        <taxon>Curvularia</taxon>
    </lineage>
</organism>
<feature type="compositionally biased region" description="Acidic residues" evidence="1">
    <location>
        <begin position="30"/>
        <end position="41"/>
    </location>
</feature>
<dbReference type="AlphaFoldDB" id="A0A9Q9DWN2"/>
<evidence type="ECO:0000313" key="2">
    <source>
        <dbReference type="EMBL" id="USP81084.1"/>
    </source>
</evidence>
<reference evidence="2" key="1">
    <citation type="submission" date="2021-12" db="EMBL/GenBank/DDBJ databases">
        <title>Curvularia clavata genome.</title>
        <authorList>
            <person name="Cao Y."/>
        </authorList>
    </citation>
    <scope>NUCLEOTIDE SEQUENCE</scope>
    <source>
        <strain evidence="2">Yc1106</strain>
    </source>
</reference>
<feature type="region of interest" description="Disordered" evidence="1">
    <location>
        <begin position="1"/>
        <end position="108"/>
    </location>
</feature>
<proteinExistence type="predicted"/>
<dbReference type="VEuPathDB" id="FungiDB:yc1106_08358"/>
<dbReference type="OrthoDB" id="10654820at2759"/>
<evidence type="ECO:0000313" key="3">
    <source>
        <dbReference type="Proteomes" id="UP001056012"/>
    </source>
</evidence>
<protein>
    <submittedName>
        <fullName evidence="2">Uncharacterized protein</fullName>
    </submittedName>
</protein>
<gene>
    <name evidence="2" type="ORF">yc1106_08358</name>
</gene>
<keyword evidence="3" id="KW-1185">Reference proteome</keyword>
<dbReference type="Proteomes" id="UP001056012">
    <property type="component" value="Chromosome 6"/>
</dbReference>
<name>A0A9Q9DWN2_CURCL</name>
<sequence length="168" mass="18517">MSVLSPTAQGWPEAAVLSHLPGQKRRGSGGDDDDDDDDYDDGILAQAVLKQASKPAGGGCSGWSERFSRRKTYRPSRVLQVPRERVPEVAESHRQSKEVTSERTKQPKAVAAVFHTNCHDRDAAVLDEQNDRRAQIDQPYQISQQMKGNRPPPGLWTSGARASLLDVD</sequence>
<dbReference type="EMBL" id="CP089279">
    <property type="protein sequence ID" value="USP81084.1"/>
    <property type="molecule type" value="Genomic_DNA"/>
</dbReference>
<feature type="region of interest" description="Disordered" evidence="1">
    <location>
        <begin position="127"/>
        <end position="168"/>
    </location>
</feature>
<evidence type="ECO:0000256" key="1">
    <source>
        <dbReference type="SAM" id="MobiDB-lite"/>
    </source>
</evidence>